<dbReference type="PANTHER" id="PTHR34657">
    <property type="entry name" value="EMBRYO SAC DEVELOPMENT ARREST 6"/>
    <property type="match status" value="1"/>
</dbReference>
<protein>
    <submittedName>
        <fullName evidence="2">Peroxisomal membrane protein 2, pxmp2</fullName>
    </submittedName>
</protein>
<dbReference type="AlphaFoldDB" id="A0A6A2X0R4"/>
<evidence type="ECO:0000256" key="1">
    <source>
        <dbReference type="SAM" id="MobiDB-lite"/>
    </source>
</evidence>
<feature type="region of interest" description="Disordered" evidence="1">
    <location>
        <begin position="1"/>
        <end position="32"/>
    </location>
</feature>
<feature type="region of interest" description="Disordered" evidence="1">
    <location>
        <begin position="210"/>
        <end position="258"/>
    </location>
</feature>
<organism evidence="2 3">
    <name type="scientific">Hibiscus syriacus</name>
    <name type="common">Rose of Sharon</name>
    <dbReference type="NCBI Taxonomy" id="106335"/>
    <lineage>
        <taxon>Eukaryota</taxon>
        <taxon>Viridiplantae</taxon>
        <taxon>Streptophyta</taxon>
        <taxon>Embryophyta</taxon>
        <taxon>Tracheophyta</taxon>
        <taxon>Spermatophyta</taxon>
        <taxon>Magnoliopsida</taxon>
        <taxon>eudicotyledons</taxon>
        <taxon>Gunneridae</taxon>
        <taxon>Pentapetalae</taxon>
        <taxon>rosids</taxon>
        <taxon>malvids</taxon>
        <taxon>Malvales</taxon>
        <taxon>Malvaceae</taxon>
        <taxon>Malvoideae</taxon>
        <taxon>Hibiscus</taxon>
    </lineage>
</organism>
<gene>
    <name evidence="2" type="ORF">F3Y22_tig00112350pilonHSYRG00062</name>
</gene>
<sequence length="350" mass="39004">MVTKPFNAESRRRGSTCREATTTSNSGNNTGNNDGIVMGVAVEVTTASNGSNQQQICWVFANGRGAENVGKIKNLQEQRQSAELKSTHCIVQIILSVKIELSPSRCEFRICRPGRLHSLRRASGVLRRHHTFSGTILCHALQSPYSPIFNVTSHISTVLLAHTPNYAHYMRFRAQILKAIRIAFFSYSHSISKSGNFSWCNVSPTSLRGMKMSHHQRRISTPGISRKRKEREPFYSFKPSTPVQSSVHTSPKHPSSPNCSNKLLAGYMAHEFLIKGTLLGQQFDPARSESVPVAIASMCGPRKPVQQETEPKDFNKESQSYADVARILKEDGTHITGILNPTQLARWIKM</sequence>
<accession>A0A6A2X0R4</accession>
<feature type="compositionally biased region" description="Polar residues" evidence="1">
    <location>
        <begin position="238"/>
        <end position="258"/>
    </location>
</feature>
<evidence type="ECO:0000313" key="2">
    <source>
        <dbReference type="EMBL" id="KAE8667998.1"/>
    </source>
</evidence>
<dbReference type="Proteomes" id="UP000436088">
    <property type="component" value="Unassembled WGS sequence"/>
</dbReference>
<proteinExistence type="predicted"/>
<keyword evidence="3" id="KW-1185">Reference proteome</keyword>
<dbReference type="EMBL" id="VEPZ02001560">
    <property type="protein sequence ID" value="KAE8667998.1"/>
    <property type="molecule type" value="Genomic_DNA"/>
</dbReference>
<reference evidence="2" key="1">
    <citation type="submission" date="2019-09" db="EMBL/GenBank/DDBJ databases">
        <title>Draft genome information of white flower Hibiscus syriacus.</title>
        <authorList>
            <person name="Kim Y.-M."/>
        </authorList>
    </citation>
    <scope>NUCLEOTIDE SEQUENCE [LARGE SCALE GENOMIC DNA]</scope>
    <source>
        <strain evidence="2">YM2019G1</strain>
    </source>
</reference>
<dbReference type="PANTHER" id="PTHR34657:SF4">
    <property type="entry name" value="EMBRYO SAC DEVELOPMENT ARREST 6"/>
    <property type="match status" value="1"/>
</dbReference>
<comment type="caution">
    <text evidence="2">The sequence shown here is derived from an EMBL/GenBank/DDBJ whole genome shotgun (WGS) entry which is preliminary data.</text>
</comment>
<name>A0A6A2X0R4_HIBSY</name>
<evidence type="ECO:0000313" key="3">
    <source>
        <dbReference type="Proteomes" id="UP000436088"/>
    </source>
</evidence>
<feature type="compositionally biased region" description="Low complexity" evidence="1">
    <location>
        <begin position="21"/>
        <end position="32"/>
    </location>
</feature>